<dbReference type="RefSeq" id="WP_106717762.1">
    <property type="nucleotide sequence ID" value="NZ_JACHXT010000003.1"/>
</dbReference>
<gene>
    <name evidence="2" type="ORF">CU100_17070</name>
</gene>
<name>A0A2P7ASS8_9HYPH</name>
<keyword evidence="3" id="KW-1185">Reference proteome</keyword>
<evidence type="ECO:0000313" key="3">
    <source>
        <dbReference type="Proteomes" id="UP000241158"/>
    </source>
</evidence>
<dbReference type="Pfam" id="PF01965">
    <property type="entry name" value="DJ-1_PfpI"/>
    <property type="match status" value="1"/>
</dbReference>
<evidence type="ECO:0000313" key="2">
    <source>
        <dbReference type="EMBL" id="PSH57279.1"/>
    </source>
</evidence>
<dbReference type="OrthoDB" id="186587at2"/>
<dbReference type="Proteomes" id="UP000241158">
    <property type="component" value="Unassembled WGS sequence"/>
</dbReference>
<dbReference type="EMBL" id="PGGN01000003">
    <property type="protein sequence ID" value="PSH57279.1"/>
    <property type="molecule type" value="Genomic_DNA"/>
</dbReference>
<dbReference type="SUPFAM" id="SSF52317">
    <property type="entry name" value="Class I glutamine amidotransferase-like"/>
    <property type="match status" value="1"/>
</dbReference>
<accession>A0A2P7ASS8</accession>
<organism evidence="2 3">
    <name type="scientific">Phyllobacterium endophyticum</name>
    <dbReference type="NCBI Taxonomy" id="1149773"/>
    <lineage>
        <taxon>Bacteria</taxon>
        <taxon>Pseudomonadati</taxon>
        <taxon>Pseudomonadota</taxon>
        <taxon>Alphaproteobacteria</taxon>
        <taxon>Hyphomicrobiales</taxon>
        <taxon>Phyllobacteriaceae</taxon>
        <taxon>Phyllobacterium</taxon>
    </lineage>
</organism>
<dbReference type="InterPro" id="IPR002818">
    <property type="entry name" value="DJ-1/PfpI"/>
</dbReference>
<dbReference type="AlphaFoldDB" id="A0A2P7ASS8"/>
<dbReference type="PANTHER" id="PTHR43130">
    <property type="entry name" value="ARAC-FAMILY TRANSCRIPTIONAL REGULATOR"/>
    <property type="match status" value="1"/>
</dbReference>
<protein>
    <submittedName>
        <fullName evidence="2">AraC family transcriptional regulator</fullName>
    </submittedName>
</protein>
<dbReference type="Gene3D" id="3.40.50.880">
    <property type="match status" value="1"/>
</dbReference>
<comment type="caution">
    <text evidence="2">The sequence shown here is derived from an EMBL/GenBank/DDBJ whole genome shotgun (WGS) entry which is preliminary data.</text>
</comment>
<feature type="domain" description="DJ-1/PfpI" evidence="1">
    <location>
        <begin position="4"/>
        <end position="165"/>
    </location>
</feature>
<evidence type="ECO:0000259" key="1">
    <source>
        <dbReference type="Pfam" id="PF01965"/>
    </source>
</evidence>
<dbReference type="InterPro" id="IPR029062">
    <property type="entry name" value="Class_I_gatase-like"/>
</dbReference>
<reference evidence="3" key="1">
    <citation type="submission" date="2017-11" db="EMBL/GenBank/DDBJ databases">
        <authorList>
            <person name="Kuznetsova I."/>
            <person name="Sazanova A."/>
            <person name="Chirak E."/>
            <person name="Safronova V."/>
            <person name="Willems A."/>
        </authorList>
    </citation>
    <scope>NUCLEOTIDE SEQUENCE [LARGE SCALE GENOMIC DNA]</scope>
    <source>
        <strain evidence="3">PEPV15</strain>
    </source>
</reference>
<dbReference type="PANTHER" id="PTHR43130:SF2">
    <property type="entry name" value="DJ-1_PFPI DOMAIN-CONTAINING PROTEIN"/>
    <property type="match status" value="1"/>
</dbReference>
<sequence>MPFKVGFLIFPMVQQLDLTGPYEVFATAEGIDVELIWKHKNPVPSATGIPLQATKTFSDIGQLDVLIVPGGEGTGALLSDEETLEFIRSQAKAARYTTSVCTGALVLGAAGLLKGKRATTHWYFLDYLKSFGAIPVSERVVTQGSIVSAAGVSAGIDFAFSLLEETVGRDEAETVQLWLEYAPHPPFHSGNPQEASRHRVEATGQRYAFHRRGLDDLFDKLALMRP</sequence>
<dbReference type="InterPro" id="IPR052158">
    <property type="entry name" value="INH-QAR"/>
</dbReference>
<dbReference type="CDD" id="cd03139">
    <property type="entry name" value="GATase1_PfpI_2"/>
    <property type="match status" value="1"/>
</dbReference>
<proteinExistence type="predicted"/>
<dbReference type="GO" id="GO:0006355">
    <property type="term" value="P:regulation of DNA-templated transcription"/>
    <property type="evidence" value="ECO:0007669"/>
    <property type="project" value="TreeGrafter"/>
</dbReference>